<evidence type="ECO:0000313" key="1">
    <source>
        <dbReference type="EMBL" id="KLU81329.1"/>
    </source>
</evidence>
<dbReference type="Proteomes" id="UP000011715">
    <property type="component" value="Unassembled WGS sequence"/>
</dbReference>
<dbReference type="PANTHER" id="PTHR12224:SF0">
    <property type="entry name" value="BETA-1,4-MANNOSYL-GLYCOPROTEIN 4-BETA-N-ACETYLGLUCOSAMINYLTRANSFERASE"/>
    <property type="match status" value="1"/>
</dbReference>
<name>A0A0C4DKY8_MAGP6</name>
<organism evidence="2 3">
    <name type="scientific">Magnaporthiopsis poae (strain ATCC 64411 / 73-15)</name>
    <name type="common">Kentucky bluegrass fungus</name>
    <name type="synonym">Magnaporthe poae</name>
    <dbReference type="NCBI Taxonomy" id="644358"/>
    <lineage>
        <taxon>Eukaryota</taxon>
        <taxon>Fungi</taxon>
        <taxon>Dikarya</taxon>
        <taxon>Ascomycota</taxon>
        <taxon>Pezizomycotina</taxon>
        <taxon>Sordariomycetes</taxon>
        <taxon>Sordariomycetidae</taxon>
        <taxon>Magnaporthales</taxon>
        <taxon>Magnaporthaceae</taxon>
        <taxon>Magnaporthiopsis</taxon>
    </lineage>
</organism>
<dbReference type="GO" id="GO:0006044">
    <property type="term" value="P:N-acetylglucosamine metabolic process"/>
    <property type="evidence" value="ECO:0007669"/>
    <property type="project" value="TreeGrafter"/>
</dbReference>
<reference evidence="1" key="3">
    <citation type="submission" date="2011-03" db="EMBL/GenBank/DDBJ databases">
        <title>Annotation of Magnaporthe poae ATCC 64411.</title>
        <authorList>
            <person name="Ma L.-J."/>
            <person name="Dead R."/>
            <person name="Young S.K."/>
            <person name="Zeng Q."/>
            <person name="Gargeya S."/>
            <person name="Fitzgerald M."/>
            <person name="Haas B."/>
            <person name="Abouelleil A."/>
            <person name="Alvarado L."/>
            <person name="Arachchi H.M."/>
            <person name="Berlin A."/>
            <person name="Brown A."/>
            <person name="Chapman S.B."/>
            <person name="Chen Z."/>
            <person name="Dunbar C."/>
            <person name="Freedman E."/>
            <person name="Gearin G."/>
            <person name="Gellesch M."/>
            <person name="Goldberg J."/>
            <person name="Griggs A."/>
            <person name="Gujja S."/>
            <person name="Heiman D."/>
            <person name="Howarth C."/>
            <person name="Larson L."/>
            <person name="Lui A."/>
            <person name="MacDonald P.J.P."/>
            <person name="Mehta T."/>
            <person name="Montmayeur A."/>
            <person name="Murphy C."/>
            <person name="Neiman D."/>
            <person name="Pearson M."/>
            <person name="Priest M."/>
            <person name="Roberts A."/>
            <person name="Saif S."/>
            <person name="Shea T."/>
            <person name="Shenoy N."/>
            <person name="Sisk P."/>
            <person name="Stolte C."/>
            <person name="Sykes S."/>
            <person name="Yandava C."/>
            <person name="Wortman J."/>
            <person name="Nusbaum C."/>
            <person name="Birren B."/>
        </authorList>
    </citation>
    <scope>NUCLEOTIDE SEQUENCE</scope>
    <source>
        <strain evidence="1">ATCC 64411</strain>
    </source>
</reference>
<reference evidence="1" key="2">
    <citation type="submission" date="2010-05" db="EMBL/GenBank/DDBJ databases">
        <title>The Genome Sequence of Magnaporthe poae strain ATCC 64411.</title>
        <authorList>
            <consortium name="The Broad Institute Genome Sequencing Platform"/>
            <consortium name="Broad Institute Genome Sequencing Center for Infectious Disease"/>
            <person name="Ma L.-J."/>
            <person name="Dead R."/>
            <person name="Young S."/>
            <person name="Zeng Q."/>
            <person name="Koehrsen M."/>
            <person name="Alvarado L."/>
            <person name="Berlin A."/>
            <person name="Chapman S.B."/>
            <person name="Chen Z."/>
            <person name="Freedman E."/>
            <person name="Gellesch M."/>
            <person name="Goldberg J."/>
            <person name="Griggs A."/>
            <person name="Gujja S."/>
            <person name="Heilman E.R."/>
            <person name="Heiman D."/>
            <person name="Hepburn T."/>
            <person name="Howarth C."/>
            <person name="Jen D."/>
            <person name="Larson L."/>
            <person name="Mehta T."/>
            <person name="Neiman D."/>
            <person name="Pearson M."/>
            <person name="Roberts A."/>
            <person name="Saif S."/>
            <person name="Shea T."/>
            <person name="Shenoy N."/>
            <person name="Sisk P."/>
            <person name="Stolte C."/>
            <person name="Sykes S."/>
            <person name="Walk T."/>
            <person name="White J."/>
            <person name="Yandava C."/>
            <person name="Haas B."/>
            <person name="Nusbaum C."/>
            <person name="Birren B."/>
        </authorList>
    </citation>
    <scope>NUCLEOTIDE SEQUENCE</scope>
    <source>
        <strain evidence="1">ATCC 64411</strain>
    </source>
</reference>
<dbReference type="eggNOG" id="ENOG502QUBY">
    <property type="taxonomic scope" value="Eukaryota"/>
</dbReference>
<reference evidence="2" key="4">
    <citation type="journal article" date="2015" name="G3 (Bethesda)">
        <title>Genome sequences of three phytopathogenic species of the Magnaporthaceae family of fungi.</title>
        <authorList>
            <person name="Okagaki L.H."/>
            <person name="Nunes C.C."/>
            <person name="Sailsbery J."/>
            <person name="Clay B."/>
            <person name="Brown D."/>
            <person name="John T."/>
            <person name="Oh Y."/>
            <person name="Young N."/>
            <person name="Fitzgerald M."/>
            <person name="Haas B.J."/>
            <person name="Zeng Q."/>
            <person name="Young S."/>
            <person name="Adiconis X."/>
            <person name="Fan L."/>
            <person name="Levin J.Z."/>
            <person name="Mitchell T.K."/>
            <person name="Okubara P.A."/>
            <person name="Farman M.L."/>
            <person name="Kohn L.M."/>
            <person name="Birren B."/>
            <person name="Ma L.-J."/>
            <person name="Dean R.A."/>
        </authorList>
    </citation>
    <scope>NUCLEOTIDE SEQUENCE</scope>
    <source>
        <strain evidence="2">ATCC 64411 / 73-15</strain>
    </source>
</reference>
<protein>
    <submittedName>
        <fullName evidence="1 2">Uncharacterized protein</fullName>
    </submittedName>
</protein>
<proteinExistence type="predicted"/>
<reference evidence="3" key="1">
    <citation type="submission" date="2010-05" db="EMBL/GenBank/DDBJ databases">
        <title>The genome sequence of Magnaporthe poae strain ATCC 64411.</title>
        <authorList>
            <person name="Ma L.-J."/>
            <person name="Dead R."/>
            <person name="Young S."/>
            <person name="Zeng Q."/>
            <person name="Koehrsen M."/>
            <person name="Alvarado L."/>
            <person name="Berlin A."/>
            <person name="Chapman S.B."/>
            <person name="Chen Z."/>
            <person name="Freedman E."/>
            <person name="Gellesch M."/>
            <person name="Goldberg J."/>
            <person name="Griggs A."/>
            <person name="Gujja S."/>
            <person name="Heilman E.R."/>
            <person name="Heiman D."/>
            <person name="Hepburn T."/>
            <person name="Howarth C."/>
            <person name="Jen D."/>
            <person name="Larson L."/>
            <person name="Mehta T."/>
            <person name="Neiman D."/>
            <person name="Pearson M."/>
            <person name="Roberts A."/>
            <person name="Saif S."/>
            <person name="Shea T."/>
            <person name="Shenoy N."/>
            <person name="Sisk P."/>
            <person name="Stolte C."/>
            <person name="Sykes S."/>
            <person name="Walk T."/>
            <person name="White J."/>
            <person name="Yandava C."/>
            <person name="Haas B."/>
            <person name="Nusbaum C."/>
            <person name="Birren B."/>
        </authorList>
    </citation>
    <scope>NUCLEOTIDE SEQUENCE [LARGE SCALE GENOMIC DNA]</scope>
    <source>
        <strain evidence="3">ATCC 64411 / 73-15</strain>
    </source>
</reference>
<keyword evidence="3" id="KW-1185">Reference proteome</keyword>
<dbReference type="Pfam" id="PF04724">
    <property type="entry name" value="Glyco_transf_17"/>
    <property type="match status" value="1"/>
</dbReference>
<dbReference type="EnsemblFungi" id="MAPG_00419T0">
    <property type="protein sequence ID" value="MAPG_00419T0"/>
    <property type="gene ID" value="MAPG_00419"/>
</dbReference>
<dbReference type="EMBL" id="GL876966">
    <property type="protein sequence ID" value="KLU81329.1"/>
    <property type="molecule type" value="Genomic_DNA"/>
</dbReference>
<dbReference type="InterPro" id="IPR006813">
    <property type="entry name" value="Glyco_trans_17"/>
</dbReference>
<dbReference type="AlphaFoldDB" id="A0A0C4DKY8"/>
<evidence type="ECO:0000313" key="2">
    <source>
        <dbReference type="EnsemblFungi" id="MAPG_00419T0"/>
    </source>
</evidence>
<dbReference type="GO" id="GO:0016020">
    <property type="term" value="C:membrane"/>
    <property type="evidence" value="ECO:0007669"/>
    <property type="project" value="InterPro"/>
</dbReference>
<accession>A0A0C4DKY8</accession>
<sequence length="100" mass="11681">MADLWNAGWHCSTCYRTVADVLRKMASFSHVPLNQEVFRDPNRIADRVRRGKDIWDRDGEFYDFVPNNTDMPPFLLAHPERFGYLLNRTGESAGFEDYPP</sequence>
<dbReference type="STRING" id="644358.A0A0C4DKY8"/>
<reference evidence="2" key="5">
    <citation type="submission" date="2015-06" db="UniProtKB">
        <authorList>
            <consortium name="EnsemblFungi"/>
        </authorList>
    </citation>
    <scope>IDENTIFICATION</scope>
    <source>
        <strain evidence="2">ATCC 64411</strain>
    </source>
</reference>
<dbReference type="OrthoDB" id="6474464at2759"/>
<gene>
    <name evidence="1" type="ORF">MAPG_00419</name>
</gene>
<dbReference type="OMA" id="FVRIERN"/>
<dbReference type="EMBL" id="ADBL01000097">
    <property type="status" value="NOT_ANNOTATED_CDS"/>
    <property type="molecule type" value="Genomic_DNA"/>
</dbReference>
<dbReference type="PANTHER" id="PTHR12224">
    <property type="entry name" value="BETA-1,4-MANNOSYL-GLYCOPROTEIN BETA-1,4-N-ACETYLGLUCOSAMINYL-TRANSFERASE"/>
    <property type="match status" value="1"/>
</dbReference>
<evidence type="ECO:0000313" key="3">
    <source>
        <dbReference type="Proteomes" id="UP000011715"/>
    </source>
</evidence>
<dbReference type="VEuPathDB" id="FungiDB:MAPG_00419"/>
<dbReference type="GO" id="GO:0003830">
    <property type="term" value="F:beta-1,4-mannosylglycoprotein 4-beta-N-acetylglucosaminyltransferase activity"/>
    <property type="evidence" value="ECO:0007669"/>
    <property type="project" value="InterPro"/>
</dbReference>